<name>A0AAN8WXM9_HALRR</name>
<comment type="caution">
    <text evidence="2">The sequence shown here is derived from an EMBL/GenBank/DDBJ whole genome shotgun (WGS) entry which is preliminary data.</text>
</comment>
<dbReference type="AlphaFoldDB" id="A0AAN8WXM9"/>
<evidence type="ECO:0000313" key="3">
    <source>
        <dbReference type="Proteomes" id="UP001381693"/>
    </source>
</evidence>
<organism evidence="2 3">
    <name type="scientific">Halocaridina rubra</name>
    <name type="common">Hawaiian red shrimp</name>
    <dbReference type="NCBI Taxonomy" id="373956"/>
    <lineage>
        <taxon>Eukaryota</taxon>
        <taxon>Metazoa</taxon>
        <taxon>Ecdysozoa</taxon>
        <taxon>Arthropoda</taxon>
        <taxon>Crustacea</taxon>
        <taxon>Multicrustacea</taxon>
        <taxon>Malacostraca</taxon>
        <taxon>Eumalacostraca</taxon>
        <taxon>Eucarida</taxon>
        <taxon>Decapoda</taxon>
        <taxon>Pleocyemata</taxon>
        <taxon>Caridea</taxon>
        <taxon>Atyoidea</taxon>
        <taxon>Atyidae</taxon>
        <taxon>Halocaridina</taxon>
    </lineage>
</organism>
<keyword evidence="3" id="KW-1185">Reference proteome</keyword>
<feature type="signal peptide" evidence="1">
    <location>
        <begin position="1"/>
        <end position="16"/>
    </location>
</feature>
<feature type="chain" id="PRO_5042981993" evidence="1">
    <location>
        <begin position="17"/>
        <end position="112"/>
    </location>
</feature>
<reference evidence="2 3" key="1">
    <citation type="submission" date="2023-11" db="EMBL/GenBank/DDBJ databases">
        <title>Halocaridina rubra genome assembly.</title>
        <authorList>
            <person name="Smith C."/>
        </authorList>
    </citation>
    <scope>NUCLEOTIDE SEQUENCE [LARGE SCALE GENOMIC DNA]</scope>
    <source>
        <strain evidence="2">EP-1</strain>
        <tissue evidence="2">Whole</tissue>
    </source>
</reference>
<keyword evidence="1" id="KW-0732">Signal</keyword>
<dbReference type="Proteomes" id="UP001381693">
    <property type="component" value="Unassembled WGS sequence"/>
</dbReference>
<accession>A0AAN8WXM9</accession>
<dbReference type="EMBL" id="JAXCGZ010015403">
    <property type="protein sequence ID" value="KAK7070368.1"/>
    <property type="molecule type" value="Genomic_DNA"/>
</dbReference>
<proteinExistence type="predicted"/>
<protein>
    <submittedName>
        <fullName evidence="2">Uncharacterized protein</fullName>
    </submittedName>
</protein>
<evidence type="ECO:0000313" key="2">
    <source>
        <dbReference type="EMBL" id="KAK7070368.1"/>
    </source>
</evidence>
<gene>
    <name evidence="2" type="ORF">SK128_009665</name>
</gene>
<evidence type="ECO:0000256" key="1">
    <source>
        <dbReference type="SAM" id="SignalP"/>
    </source>
</evidence>
<sequence>MMGLVFFGSLAALVTSLSSADNAHDELIRLRLPPFPSFPPFPAFPSFVSPPKTDTNLLKLLSLDWPRPDTSDFLEAVAVEMTGDSKRSNLRKRPLELLKDRLTAFVNKHKIE</sequence>
<feature type="non-terminal residue" evidence="2">
    <location>
        <position position="112"/>
    </location>
</feature>